<proteinExistence type="predicted"/>
<evidence type="ECO:0000313" key="2">
    <source>
        <dbReference type="EMBL" id="RLJ65112.1"/>
    </source>
</evidence>
<dbReference type="InterPro" id="IPR052622">
    <property type="entry name" value="Glycosyltransferase_G1"/>
</dbReference>
<dbReference type="Proteomes" id="UP000268908">
    <property type="component" value="Unassembled WGS sequence"/>
</dbReference>
<evidence type="ECO:0000313" key="3">
    <source>
        <dbReference type="Proteomes" id="UP000268908"/>
    </source>
</evidence>
<dbReference type="InterPro" id="IPR027627">
    <property type="entry name" value="Glycosyltransferase_put"/>
</dbReference>
<dbReference type="PANTHER" id="PTHR46660">
    <property type="match status" value="1"/>
</dbReference>
<keyword evidence="2" id="KW-0808">Transferase</keyword>
<feature type="domain" description="Glycosyl transferase family 1" evidence="1">
    <location>
        <begin position="145"/>
        <end position="285"/>
    </location>
</feature>
<dbReference type="AlphaFoldDB" id="A0A497XDM0"/>
<keyword evidence="3" id="KW-1185">Reference proteome</keyword>
<gene>
    <name evidence="2" type="ORF">DFR35_1768</name>
</gene>
<dbReference type="NCBIfam" id="TIGR04348">
    <property type="entry name" value="selenoneine biosynthesis selenosugar synthase SenB"/>
    <property type="match status" value="1"/>
</dbReference>
<dbReference type="InterPro" id="IPR001296">
    <property type="entry name" value="Glyco_trans_1"/>
</dbReference>
<protein>
    <submittedName>
        <fullName evidence="2">Putative glycosyltransferase (TIGR04348 family)</fullName>
    </submittedName>
</protein>
<dbReference type="GO" id="GO:0016757">
    <property type="term" value="F:glycosyltransferase activity"/>
    <property type="evidence" value="ECO:0007669"/>
    <property type="project" value="InterPro"/>
</dbReference>
<comment type="caution">
    <text evidence="2">The sequence shown here is derived from an EMBL/GenBank/DDBJ whole genome shotgun (WGS) entry which is preliminary data.</text>
</comment>
<accession>A0A497XDM0</accession>
<dbReference type="Pfam" id="PF00534">
    <property type="entry name" value="Glycos_transf_1"/>
    <property type="match status" value="1"/>
</dbReference>
<organism evidence="2 3">
    <name type="scientific">Sulfurisoma sediminicola</name>
    <dbReference type="NCBI Taxonomy" id="1381557"/>
    <lineage>
        <taxon>Bacteria</taxon>
        <taxon>Pseudomonadati</taxon>
        <taxon>Pseudomonadota</taxon>
        <taxon>Betaproteobacteria</taxon>
        <taxon>Nitrosomonadales</taxon>
        <taxon>Sterolibacteriaceae</taxon>
        <taxon>Sulfurisoma</taxon>
    </lineage>
</organism>
<dbReference type="RefSeq" id="WP_121241693.1">
    <property type="nucleotide sequence ID" value="NZ_BHVV01000008.1"/>
</dbReference>
<name>A0A497XDM0_9PROT</name>
<reference evidence="2 3" key="1">
    <citation type="submission" date="2018-10" db="EMBL/GenBank/DDBJ databases">
        <title>Genomic Encyclopedia of Type Strains, Phase IV (KMG-IV): sequencing the most valuable type-strain genomes for metagenomic binning, comparative biology and taxonomic classification.</title>
        <authorList>
            <person name="Goeker M."/>
        </authorList>
    </citation>
    <scope>NUCLEOTIDE SEQUENCE [LARGE SCALE GENOMIC DNA]</scope>
    <source>
        <strain evidence="2 3">DSM 26916</strain>
    </source>
</reference>
<evidence type="ECO:0000259" key="1">
    <source>
        <dbReference type="Pfam" id="PF00534"/>
    </source>
</evidence>
<dbReference type="Gene3D" id="3.40.50.2000">
    <property type="entry name" value="Glycogen Phosphorylase B"/>
    <property type="match status" value="1"/>
</dbReference>
<dbReference type="EMBL" id="RCCI01000005">
    <property type="protein sequence ID" value="RLJ65112.1"/>
    <property type="molecule type" value="Genomic_DNA"/>
</dbReference>
<dbReference type="PANTHER" id="PTHR46660:SF2">
    <property type="entry name" value="GLYCOSYLTRANSFERASE 1 DOMAIN-CONTAINING PROTEIN 1"/>
    <property type="match status" value="1"/>
</dbReference>
<dbReference type="SUPFAM" id="SSF53756">
    <property type="entry name" value="UDP-Glycosyltransferase/glycogen phosphorylase"/>
    <property type="match status" value="1"/>
</dbReference>
<sequence length="322" mass="35603">MSPLHCVIVTPAPPGSRAGNRNTAVRWARILRGLGLRVDIATEWRDGDHDLMIALHARRSRTAMLHWRQRCPHRPLILALTGTDLYRDIRSDAGAADSLELADRLVVLQACGLDELTPAQRAKARVILQSETARGVWAPPRRFMRFAAIGHLREEKDPLRAAHALGLLRALAAVRVVQVGAALVPAWAQEAQALIQREPRYRWRGEVPHWQALKLLRQSHALVISSLMEGGAHVVSEAIVHGVPVLASDIPGNVGLLGADYAGYFRVGDTAALAALMRRAHEEPAFLRTLHKAVVARQPLFTPEREVAAWRATIADFYPRPK</sequence>
<dbReference type="OrthoDB" id="8563324at2"/>